<dbReference type="EMBL" id="CP007030">
    <property type="protein sequence ID" value="AHF01188.1"/>
    <property type="molecule type" value="Genomic_DNA"/>
</dbReference>
<dbReference type="RefSeq" id="WP_006459007.1">
    <property type="nucleotide sequence ID" value="NZ_CP007030.1"/>
</dbReference>
<reference evidence="17 18" key="1">
    <citation type="submission" date="2013-12" db="EMBL/GenBank/DDBJ databases">
        <authorList>
            <consortium name="DOE Joint Genome Institute"/>
            <person name="Kappler U."/>
            <person name="Huntemann M."/>
            <person name="Han J."/>
            <person name="Chen A."/>
            <person name="Kyrpides N."/>
            <person name="Mavromatis K."/>
            <person name="Markowitz V."/>
            <person name="Palaniappan K."/>
            <person name="Ivanova N."/>
            <person name="Schaumberg A."/>
            <person name="Pati A."/>
            <person name="Liolios K."/>
            <person name="Nordberg H.P."/>
            <person name="Cantor M.N."/>
            <person name="Hua S.X."/>
            <person name="Woyke T."/>
        </authorList>
    </citation>
    <scope>NUCLEOTIDE SEQUENCE [LARGE SCALE GENOMIC DNA]</scope>
    <source>
        <strain evidence="18">AL2</strain>
    </source>
</reference>
<accession>W0DVA7</accession>
<dbReference type="HOGENOM" id="CLU_030720_0_0_6"/>
<evidence type="ECO:0000256" key="14">
    <source>
        <dbReference type="ARBA" id="ARBA00042732"/>
    </source>
</evidence>
<dbReference type="NCBIfam" id="TIGR00573">
    <property type="entry name" value="dnaq"/>
    <property type="match status" value="1"/>
</dbReference>
<dbReference type="SMART" id="SM00465">
    <property type="entry name" value="GIYc"/>
    <property type="match status" value="1"/>
</dbReference>
<comment type="subunit">
    <text evidence="11">DNA polymerase III contains a core (composed of alpha, epsilon and theta chains) that associates with a tau subunit. This core dimerizes to form the POLIII' complex. PolIII' associates with the gamma complex (composed of gamma, delta, delta', psi and chi chains) and with the beta chain to form the complete DNA polymerase III complex.</text>
</comment>
<evidence type="ECO:0000256" key="7">
    <source>
        <dbReference type="ARBA" id="ARBA00022881"/>
    </source>
</evidence>
<dbReference type="InterPro" id="IPR000305">
    <property type="entry name" value="GIY-YIG_endonuc"/>
</dbReference>
<dbReference type="InParanoid" id="W0DVA7"/>
<feature type="domain" description="GIY-YIG" evidence="16">
    <location>
        <begin position="214"/>
        <end position="292"/>
    </location>
</feature>
<dbReference type="EC" id="2.7.7.7" evidence="1"/>
<dbReference type="FunCoup" id="W0DVA7">
    <property type="interactions" value="10"/>
</dbReference>
<evidence type="ECO:0000256" key="4">
    <source>
        <dbReference type="ARBA" id="ARBA00022769"/>
    </source>
</evidence>
<organism evidence="17 18">
    <name type="scientific">Thiomicrospira aerophila AL3</name>
    <dbReference type="NCBI Taxonomy" id="717772"/>
    <lineage>
        <taxon>Bacteria</taxon>
        <taxon>Pseudomonadati</taxon>
        <taxon>Pseudomonadota</taxon>
        <taxon>Gammaproteobacteria</taxon>
        <taxon>Thiotrichales</taxon>
        <taxon>Piscirickettsiaceae</taxon>
        <taxon>Thiomicrospira</taxon>
    </lineage>
</organism>
<dbReference type="InterPro" id="IPR013520">
    <property type="entry name" value="Ribonucl_H"/>
</dbReference>
<dbReference type="PANTHER" id="PTHR30562">
    <property type="entry name" value="UVRC/OXIDOREDUCTASE"/>
    <property type="match status" value="1"/>
</dbReference>
<evidence type="ECO:0000256" key="15">
    <source>
        <dbReference type="ARBA" id="ARBA00049244"/>
    </source>
</evidence>
<dbReference type="GO" id="GO:0003887">
    <property type="term" value="F:DNA-directed DNA polymerase activity"/>
    <property type="evidence" value="ECO:0007669"/>
    <property type="project" value="UniProtKB-EC"/>
</dbReference>
<dbReference type="CDD" id="cd10434">
    <property type="entry name" value="GIY-YIG_UvrC_Cho"/>
    <property type="match status" value="1"/>
</dbReference>
<dbReference type="PANTHER" id="PTHR30562:SF10">
    <property type="entry name" value="EXCINUCLEASE CHO"/>
    <property type="match status" value="1"/>
</dbReference>
<keyword evidence="3" id="KW-0227">DNA damage</keyword>
<keyword evidence="6" id="KW-0269">Exonuclease</keyword>
<dbReference type="Proteomes" id="UP000005380">
    <property type="component" value="Chromosome"/>
</dbReference>
<dbReference type="GO" id="GO:0004527">
    <property type="term" value="F:exonuclease activity"/>
    <property type="evidence" value="ECO:0007669"/>
    <property type="project" value="UniProtKB-KW"/>
</dbReference>
<keyword evidence="8" id="KW-0234">DNA repair</keyword>
<evidence type="ECO:0000313" key="18">
    <source>
        <dbReference type="Proteomes" id="UP000005380"/>
    </source>
</evidence>
<proteinExistence type="predicted"/>
<dbReference type="GO" id="GO:0006289">
    <property type="term" value="P:nucleotide-excision repair"/>
    <property type="evidence" value="ECO:0007669"/>
    <property type="project" value="InterPro"/>
</dbReference>
<keyword evidence="7" id="KW-0267">Excision nuclease</keyword>
<keyword evidence="4" id="KW-0228">DNA excision</keyword>
<dbReference type="InterPro" id="IPR047296">
    <property type="entry name" value="GIY-YIG_UvrC_Cho"/>
</dbReference>
<dbReference type="InterPro" id="IPR035901">
    <property type="entry name" value="GIY-YIG_endonuc_sf"/>
</dbReference>
<keyword evidence="5" id="KW-0378">Hydrolase</keyword>
<keyword evidence="18" id="KW-1185">Reference proteome</keyword>
<evidence type="ECO:0000313" key="17">
    <source>
        <dbReference type="EMBL" id="AHF01188.1"/>
    </source>
</evidence>
<dbReference type="SUPFAM" id="SSF53098">
    <property type="entry name" value="Ribonuclease H-like"/>
    <property type="match status" value="1"/>
</dbReference>
<evidence type="ECO:0000256" key="9">
    <source>
        <dbReference type="ARBA" id="ARBA00023236"/>
    </source>
</evidence>
<evidence type="ECO:0000256" key="3">
    <source>
        <dbReference type="ARBA" id="ARBA00022763"/>
    </source>
</evidence>
<dbReference type="GO" id="GO:0009432">
    <property type="term" value="P:SOS response"/>
    <property type="evidence" value="ECO:0007669"/>
    <property type="project" value="UniProtKB-KW"/>
</dbReference>
<evidence type="ECO:0000256" key="8">
    <source>
        <dbReference type="ARBA" id="ARBA00023204"/>
    </source>
</evidence>
<dbReference type="SUPFAM" id="SSF82771">
    <property type="entry name" value="GIY-YIG endonuclease"/>
    <property type="match status" value="1"/>
</dbReference>
<evidence type="ECO:0000256" key="10">
    <source>
        <dbReference type="ARBA" id="ARBA00025483"/>
    </source>
</evidence>
<evidence type="ECO:0000256" key="5">
    <source>
        <dbReference type="ARBA" id="ARBA00022801"/>
    </source>
</evidence>
<gene>
    <name evidence="17" type="ORF">THIAE_04735</name>
</gene>
<dbReference type="eggNOG" id="COG2176">
    <property type="taxonomic scope" value="Bacteria"/>
</dbReference>
<dbReference type="AlphaFoldDB" id="W0DVA7"/>
<dbReference type="KEGG" id="tao:THIAE_04735"/>
<dbReference type="eggNOG" id="COG0322">
    <property type="taxonomic scope" value="Bacteria"/>
</dbReference>
<comment type="catalytic activity">
    <reaction evidence="15">
        <text>DNA(n) + a 2'-deoxyribonucleoside 5'-triphosphate = DNA(n+1) + diphosphate</text>
        <dbReference type="Rhea" id="RHEA:22508"/>
        <dbReference type="Rhea" id="RHEA-COMP:17339"/>
        <dbReference type="Rhea" id="RHEA-COMP:17340"/>
        <dbReference type="ChEBI" id="CHEBI:33019"/>
        <dbReference type="ChEBI" id="CHEBI:61560"/>
        <dbReference type="ChEBI" id="CHEBI:173112"/>
        <dbReference type="EC" id="2.7.7.7"/>
    </reaction>
</comment>
<dbReference type="CDD" id="cd06127">
    <property type="entry name" value="DEDDh"/>
    <property type="match status" value="1"/>
</dbReference>
<dbReference type="STRING" id="717772.THIAE_04735"/>
<dbReference type="FunFam" id="3.30.420.10:FF:000045">
    <property type="entry name" value="3'-5' exonuclease DinG"/>
    <property type="match status" value="1"/>
</dbReference>
<evidence type="ECO:0000256" key="13">
    <source>
        <dbReference type="ARBA" id="ARBA00042138"/>
    </source>
</evidence>
<dbReference type="PROSITE" id="PS50164">
    <property type="entry name" value="GIY_YIG"/>
    <property type="match status" value="1"/>
</dbReference>
<keyword evidence="2" id="KW-0540">Nuclease</keyword>
<keyword evidence="9" id="KW-0742">SOS response</keyword>
<dbReference type="InterPro" id="IPR006054">
    <property type="entry name" value="DnaQ"/>
</dbReference>
<dbReference type="InterPro" id="IPR036397">
    <property type="entry name" value="RNaseH_sf"/>
</dbReference>
<sequence length="490" mass="56354">MTQTWTWWAAKPATFTLNDWVLVDIETTGGKPGRDEIIEIAVQRFHEGEWVQSWQQLIRPQRTIPPWITRLTGITNAMVADAPRFDEIADELAALLADKVFVAHNARFDYGFIKHQFKQLGLNWRATTLCTVKLSKQLFPQYPRHGLDHLVARYDLPQVDRHRAMGDVELMVAFLAKLSDEVAPEQLWSMLAQLLVQPSLPAHLDPHALDECEDVPGVYRFYGECGRLLYVGKSVQLRTRILSHFNPDQRTAKNLKMLSEIHHLDWTECEGDLTAQLLESNKIKELSPKYNVKLRKQTRLWRWVKSLDKQGYAQLKLVASDALTVEDLRDSYGLFRSQKQAEEAMRNKVKEANLCQRLTGLERKSHGACFAYQLKQCRGPCVQEELPNQYNLRQDIALLSWQQQAWPWSGPVLVRETAESERGLVIYQWQVVAEVDDESELAACLASRPAKGQALDLDSYRILCKFLLKPPKGMIIQPLKWLAAREVCDE</sequence>
<protein>
    <recommendedName>
        <fullName evidence="12">Excinuclease cho</fullName>
        <ecNumber evidence="1">2.7.7.7</ecNumber>
    </recommendedName>
    <alternativeName>
        <fullName evidence="14">Endonuclease cho</fullName>
    </alternativeName>
    <alternativeName>
        <fullName evidence="13">UvrC homolog protein</fullName>
    </alternativeName>
</protein>
<evidence type="ECO:0000256" key="12">
    <source>
        <dbReference type="ARBA" id="ARBA00040756"/>
    </source>
</evidence>
<evidence type="ECO:0000256" key="6">
    <source>
        <dbReference type="ARBA" id="ARBA00022839"/>
    </source>
</evidence>
<comment type="function">
    <text evidence="10">DNA polymerase III is a complex, multichain enzyme responsible for most of the replicative synthesis in bacteria. The epsilon subunit contain the editing function and is a proofreading 3'-5' exonuclease.</text>
</comment>
<name>W0DVA7_9GAMM</name>
<dbReference type="Gene3D" id="3.30.420.10">
    <property type="entry name" value="Ribonuclease H-like superfamily/Ribonuclease H"/>
    <property type="match status" value="1"/>
</dbReference>
<dbReference type="GO" id="GO:0006260">
    <property type="term" value="P:DNA replication"/>
    <property type="evidence" value="ECO:0007669"/>
    <property type="project" value="InterPro"/>
</dbReference>
<dbReference type="InterPro" id="IPR050066">
    <property type="entry name" value="UvrABC_protein_C"/>
</dbReference>
<dbReference type="Gene3D" id="3.40.1440.10">
    <property type="entry name" value="GIY-YIG endonuclease"/>
    <property type="match status" value="1"/>
</dbReference>
<dbReference type="OrthoDB" id="9803913at2"/>
<dbReference type="GO" id="GO:0003677">
    <property type="term" value="F:DNA binding"/>
    <property type="evidence" value="ECO:0007669"/>
    <property type="project" value="InterPro"/>
</dbReference>
<dbReference type="Pfam" id="PF01541">
    <property type="entry name" value="GIY-YIG"/>
    <property type="match status" value="1"/>
</dbReference>
<dbReference type="GO" id="GO:0009380">
    <property type="term" value="C:excinuclease repair complex"/>
    <property type="evidence" value="ECO:0007669"/>
    <property type="project" value="TreeGrafter"/>
</dbReference>
<evidence type="ECO:0000256" key="2">
    <source>
        <dbReference type="ARBA" id="ARBA00022722"/>
    </source>
</evidence>
<evidence type="ECO:0000259" key="16">
    <source>
        <dbReference type="PROSITE" id="PS50164"/>
    </source>
</evidence>
<dbReference type="Pfam" id="PF00929">
    <property type="entry name" value="RNase_T"/>
    <property type="match status" value="1"/>
</dbReference>
<evidence type="ECO:0000256" key="1">
    <source>
        <dbReference type="ARBA" id="ARBA00012417"/>
    </source>
</evidence>
<evidence type="ECO:0000256" key="11">
    <source>
        <dbReference type="ARBA" id="ARBA00026073"/>
    </source>
</evidence>
<dbReference type="InterPro" id="IPR012337">
    <property type="entry name" value="RNaseH-like_sf"/>
</dbReference>
<dbReference type="SMART" id="SM00479">
    <property type="entry name" value="EXOIII"/>
    <property type="match status" value="1"/>
</dbReference>